<feature type="compositionally biased region" description="Low complexity" evidence="1">
    <location>
        <begin position="160"/>
        <end position="169"/>
    </location>
</feature>
<dbReference type="RefSeq" id="WP_314199633.1">
    <property type="nucleotide sequence ID" value="NZ_JAVTLL010000005.1"/>
</dbReference>
<feature type="transmembrane region" description="Helical" evidence="2">
    <location>
        <begin position="37"/>
        <end position="57"/>
    </location>
</feature>
<comment type="caution">
    <text evidence="3">The sequence shown here is derived from an EMBL/GenBank/DDBJ whole genome shotgun (WGS) entry which is preliminary data.</text>
</comment>
<evidence type="ECO:0000313" key="4">
    <source>
        <dbReference type="Proteomes" id="UP001257948"/>
    </source>
</evidence>
<keyword evidence="2" id="KW-1133">Transmembrane helix</keyword>
<protein>
    <submittedName>
        <fullName evidence="3">Uncharacterized protein</fullName>
    </submittedName>
</protein>
<keyword evidence="2" id="KW-0812">Transmembrane</keyword>
<dbReference type="EMBL" id="JAVTLL010000005">
    <property type="protein sequence ID" value="MDT7840879.1"/>
    <property type="molecule type" value="Genomic_DNA"/>
</dbReference>
<proteinExistence type="predicted"/>
<dbReference type="PRINTS" id="PR01217">
    <property type="entry name" value="PRICHEXTENSN"/>
</dbReference>
<organism evidence="3 4">
    <name type="scientific">Streptomyces justiciae</name>
    <dbReference type="NCBI Taxonomy" id="2780140"/>
    <lineage>
        <taxon>Bacteria</taxon>
        <taxon>Bacillati</taxon>
        <taxon>Actinomycetota</taxon>
        <taxon>Actinomycetes</taxon>
        <taxon>Kitasatosporales</taxon>
        <taxon>Streptomycetaceae</taxon>
        <taxon>Streptomyces</taxon>
    </lineage>
</organism>
<keyword evidence="2" id="KW-0472">Membrane</keyword>
<accession>A0ABU3LNS3</accession>
<sequence length="200" mass="19506">MTTLTDTQATAAEAIDGVPQRLFGSRGRHRRPRPRKVLLAVGGLAVAAGALSLVRMAPEGALGGGGLGTAEAEPRLDDPHAGSGTDRATNAAATVGTVPKVSPSATSPMGGASPTPVPPSAPARVVVTPPGPTTIPDTPNPTTATPQPTPTPTRSPSPAPSQSTSTTPPAATPTPQPTPPGGGGGVCVPVIGLCVGPLSR</sequence>
<feature type="compositionally biased region" description="Pro residues" evidence="1">
    <location>
        <begin position="170"/>
        <end position="180"/>
    </location>
</feature>
<evidence type="ECO:0000256" key="1">
    <source>
        <dbReference type="SAM" id="MobiDB-lite"/>
    </source>
</evidence>
<reference evidence="4" key="1">
    <citation type="submission" date="2023-07" db="EMBL/GenBank/DDBJ databases">
        <title>Draft genome sequence of the endophytic actinobacterium Streptomyces justiciae WPN32, a potential antibiotic producer.</title>
        <authorList>
            <person name="Yasawong M."/>
            <person name="Pana W."/>
            <person name="Ganta P."/>
            <person name="Santapan N."/>
            <person name="Songngamsuk T."/>
            <person name="Phatcharaharikarn M."/>
            <person name="Kerdtoob S."/>
            <person name="Nantapong N."/>
        </authorList>
    </citation>
    <scope>NUCLEOTIDE SEQUENCE [LARGE SCALE GENOMIC DNA]</scope>
    <source>
        <strain evidence="4">WPN32</strain>
    </source>
</reference>
<gene>
    <name evidence="3" type="ORF">RQC66_09050</name>
</gene>
<keyword evidence="4" id="KW-1185">Reference proteome</keyword>
<name>A0ABU3LNS3_9ACTN</name>
<evidence type="ECO:0000256" key="2">
    <source>
        <dbReference type="SAM" id="Phobius"/>
    </source>
</evidence>
<evidence type="ECO:0000313" key="3">
    <source>
        <dbReference type="EMBL" id="MDT7840879.1"/>
    </source>
</evidence>
<dbReference type="Proteomes" id="UP001257948">
    <property type="component" value="Unassembled WGS sequence"/>
</dbReference>
<feature type="compositionally biased region" description="Low complexity" evidence="1">
    <location>
        <begin position="122"/>
        <end position="146"/>
    </location>
</feature>
<feature type="compositionally biased region" description="Pro residues" evidence="1">
    <location>
        <begin position="147"/>
        <end position="159"/>
    </location>
</feature>
<feature type="region of interest" description="Disordered" evidence="1">
    <location>
        <begin position="65"/>
        <end position="189"/>
    </location>
</feature>